<name>A0A445AYK3_ARAHY</name>
<organism evidence="2 3">
    <name type="scientific">Arachis hypogaea</name>
    <name type="common">Peanut</name>
    <dbReference type="NCBI Taxonomy" id="3818"/>
    <lineage>
        <taxon>Eukaryota</taxon>
        <taxon>Viridiplantae</taxon>
        <taxon>Streptophyta</taxon>
        <taxon>Embryophyta</taxon>
        <taxon>Tracheophyta</taxon>
        <taxon>Spermatophyta</taxon>
        <taxon>Magnoliopsida</taxon>
        <taxon>eudicotyledons</taxon>
        <taxon>Gunneridae</taxon>
        <taxon>Pentapetalae</taxon>
        <taxon>rosids</taxon>
        <taxon>fabids</taxon>
        <taxon>Fabales</taxon>
        <taxon>Fabaceae</taxon>
        <taxon>Papilionoideae</taxon>
        <taxon>50 kb inversion clade</taxon>
        <taxon>dalbergioids sensu lato</taxon>
        <taxon>Dalbergieae</taxon>
        <taxon>Pterocarpus clade</taxon>
        <taxon>Arachis</taxon>
    </lineage>
</organism>
<dbReference type="OrthoDB" id="913780at2759"/>
<sequence>MEVSGAVLRNVTCPSFSVHVSSRRRGGDSCVTVPVRMRKKAVVRCCCGFSDSGHVQYYGDEKKKENGTAMLSTKKKLKMLKKRVLFDDLQGNLTWDAAMVLMKQLEQVRAEEKELKKKRKQEKKEAKLKASKMNTNPDCESSSSSSSSESESESSESECDNEVVDMKKNIKVGVAVAVADSPRKAETMIYTPPLLPEDVSANHHHHNAVELFSRNNDISVGSINGGLKNENTAVITTEAIPQKRIEVCMGNKCKKSGSIALLQEFERVVGAEGGAAAAVVGCKCMGKCKSAPNVRIQNSTADKIAEGFNDSVKVPANPLCIGVALEDVETIVARFLGENQESTNE</sequence>
<dbReference type="Gramene" id="arahy.Tifrunner.gnm2.ann2.Ah11g366900.1">
    <property type="protein sequence ID" value="arahy.Tifrunner.gnm2.ann2.Ah11g366900.1-CDS"/>
    <property type="gene ID" value="arahy.Tifrunner.gnm2.ann2.Ah11g366900"/>
</dbReference>
<dbReference type="Proteomes" id="UP000289738">
    <property type="component" value="Chromosome B01"/>
</dbReference>
<reference evidence="2 3" key="1">
    <citation type="submission" date="2019-01" db="EMBL/GenBank/DDBJ databases">
        <title>Sequencing of cultivated peanut Arachis hypogaea provides insights into genome evolution and oil improvement.</title>
        <authorList>
            <person name="Chen X."/>
        </authorList>
    </citation>
    <scope>NUCLEOTIDE SEQUENCE [LARGE SCALE GENOMIC DNA]</scope>
    <source>
        <strain evidence="3">cv. Fuhuasheng</strain>
        <tissue evidence="2">Leaves</tissue>
    </source>
</reference>
<comment type="caution">
    <text evidence="2">The sequence shown here is derived from an EMBL/GenBank/DDBJ whole genome shotgun (WGS) entry which is preliminary data.</text>
</comment>
<feature type="region of interest" description="Disordered" evidence="1">
    <location>
        <begin position="114"/>
        <end position="162"/>
    </location>
</feature>
<dbReference type="EMBL" id="SDMP01000011">
    <property type="protein sequence ID" value="RYR31535.1"/>
    <property type="molecule type" value="Genomic_DNA"/>
</dbReference>
<dbReference type="Pfam" id="PF01257">
    <property type="entry name" value="2Fe-2S_thioredx"/>
    <property type="match status" value="1"/>
</dbReference>
<proteinExistence type="predicted"/>
<dbReference type="STRING" id="3818.A0A445AYK3"/>
<evidence type="ECO:0000313" key="3">
    <source>
        <dbReference type="Proteomes" id="UP000289738"/>
    </source>
</evidence>
<evidence type="ECO:0008006" key="4">
    <source>
        <dbReference type="Google" id="ProtNLM"/>
    </source>
</evidence>
<evidence type="ECO:0000313" key="2">
    <source>
        <dbReference type="EMBL" id="RYR31535.1"/>
    </source>
</evidence>
<dbReference type="SUPFAM" id="SSF52833">
    <property type="entry name" value="Thioredoxin-like"/>
    <property type="match status" value="1"/>
</dbReference>
<dbReference type="Gene3D" id="3.40.30.10">
    <property type="entry name" value="Glutaredoxin"/>
    <property type="match status" value="1"/>
</dbReference>
<keyword evidence="3" id="KW-1185">Reference proteome</keyword>
<dbReference type="AlphaFoldDB" id="A0A445AYK3"/>
<dbReference type="InterPro" id="IPR036249">
    <property type="entry name" value="Thioredoxin-like_sf"/>
</dbReference>
<gene>
    <name evidence="2" type="ORF">Ahy_B01g056336</name>
</gene>
<dbReference type="CDD" id="cd02980">
    <property type="entry name" value="TRX_Fd_family"/>
    <property type="match status" value="1"/>
</dbReference>
<feature type="compositionally biased region" description="Low complexity" evidence="1">
    <location>
        <begin position="140"/>
        <end position="149"/>
    </location>
</feature>
<feature type="compositionally biased region" description="Acidic residues" evidence="1">
    <location>
        <begin position="150"/>
        <end position="162"/>
    </location>
</feature>
<evidence type="ECO:0000256" key="1">
    <source>
        <dbReference type="SAM" id="MobiDB-lite"/>
    </source>
</evidence>
<accession>A0A445AYK3</accession>
<protein>
    <recommendedName>
        <fullName evidence="4">Diacylglycerol acyltransferase</fullName>
    </recommendedName>
</protein>
<dbReference type="SMR" id="A0A445AYK3"/>